<gene>
    <name evidence="1" type="ORF">L6452_33466</name>
</gene>
<keyword evidence="2" id="KW-1185">Reference proteome</keyword>
<evidence type="ECO:0000313" key="1">
    <source>
        <dbReference type="EMBL" id="KAI3684245.1"/>
    </source>
</evidence>
<organism evidence="1 2">
    <name type="scientific">Arctium lappa</name>
    <name type="common">Greater burdock</name>
    <name type="synonym">Lappa major</name>
    <dbReference type="NCBI Taxonomy" id="4217"/>
    <lineage>
        <taxon>Eukaryota</taxon>
        <taxon>Viridiplantae</taxon>
        <taxon>Streptophyta</taxon>
        <taxon>Embryophyta</taxon>
        <taxon>Tracheophyta</taxon>
        <taxon>Spermatophyta</taxon>
        <taxon>Magnoliopsida</taxon>
        <taxon>eudicotyledons</taxon>
        <taxon>Gunneridae</taxon>
        <taxon>Pentapetalae</taxon>
        <taxon>asterids</taxon>
        <taxon>campanulids</taxon>
        <taxon>Asterales</taxon>
        <taxon>Asteraceae</taxon>
        <taxon>Carduoideae</taxon>
        <taxon>Cardueae</taxon>
        <taxon>Arctiinae</taxon>
        <taxon>Arctium</taxon>
    </lineage>
</organism>
<name>A0ACB8YFI6_ARCLA</name>
<comment type="caution">
    <text evidence="1">The sequence shown here is derived from an EMBL/GenBank/DDBJ whole genome shotgun (WGS) entry which is preliminary data.</text>
</comment>
<evidence type="ECO:0000313" key="2">
    <source>
        <dbReference type="Proteomes" id="UP001055879"/>
    </source>
</evidence>
<protein>
    <submittedName>
        <fullName evidence="1">Uncharacterized protein</fullName>
    </submittedName>
</protein>
<sequence length="192" mass="21318">MVRCHIICGEEELYILSLSNFTSDCHQEIKNPPISSYLLNHHHLISMAYLISNLPLPPLFTCEKRPVCTPLNKHTVSAIGGQQGRVTVIAKATSGSSESSTSLSIVESVQNFWDKPEDRIALVGFGFASVVVLWVSLNVVTAIDKVPIVPSVFELVGILFSTWFVYRYLLFKPDRKELVEAINKSVSDILGQ</sequence>
<reference evidence="2" key="1">
    <citation type="journal article" date="2022" name="Mol. Ecol. Resour.">
        <title>The genomes of chicory, endive, great burdock and yacon provide insights into Asteraceae palaeo-polyploidization history and plant inulin production.</title>
        <authorList>
            <person name="Fan W."/>
            <person name="Wang S."/>
            <person name="Wang H."/>
            <person name="Wang A."/>
            <person name="Jiang F."/>
            <person name="Liu H."/>
            <person name="Zhao H."/>
            <person name="Xu D."/>
            <person name="Zhang Y."/>
        </authorList>
    </citation>
    <scope>NUCLEOTIDE SEQUENCE [LARGE SCALE GENOMIC DNA]</scope>
    <source>
        <strain evidence="2">cv. Niubang</strain>
    </source>
</reference>
<dbReference type="EMBL" id="CM042058">
    <property type="protein sequence ID" value="KAI3684245.1"/>
    <property type="molecule type" value="Genomic_DNA"/>
</dbReference>
<proteinExistence type="predicted"/>
<reference evidence="1 2" key="2">
    <citation type="journal article" date="2022" name="Mol. Ecol. Resour.">
        <title>The genomes of chicory, endive, great burdock and yacon provide insights into Asteraceae paleo-polyploidization history and plant inulin production.</title>
        <authorList>
            <person name="Fan W."/>
            <person name="Wang S."/>
            <person name="Wang H."/>
            <person name="Wang A."/>
            <person name="Jiang F."/>
            <person name="Liu H."/>
            <person name="Zhao H."/>
            <person name="Xu D."/>
            <person name="Zhang Y."/>
        </authorList>
    </citation>
    <scope>NUCLEOTIDE SEQUENCE [LARGE SCALE GENOMIC DNA]</scope>
    <source>
        <strain evidence="2">cv. Niubang</strain>
    </source>
</reference>
<dbReference type="Proteomes" id="UP001055879">
    <property type="component" value="Linkage Group LG12"/>
</dbReference>
<accession>A0ACB8YFI6</accession>